<comment type="caution">
    <text evidence="2">The sequence shown here is derived from an EMBL/GenBank/DDBJ whole genome shotgun (WGS) entry which is preliminary data.</text>
</comment>
<keyword evidence="3" id="KW-1185">Reference proteome</keyword>
<reference evidence="2 3" key="1">
    <citation type="journal article" date="2019" name="Int. J. Syst. Evol. Microbiol.">
        <title>The Global Catalogue of Microorganisms (GCM) 10K type strain sequencing project: providing services to taxonomists for standard genome sequencing and annotation.</title>
        <authorList>
            <consortium name="The Broad Institute Genomics Platform"/>
            <consortium name="The Broad Institute Genome Sequencing Center for Infectious Disease"/>
            <person name="Wu L."/>
            <person name="Ma J."/>
        </authorList>
    </citation>
    <scope>NUCLEOTIDE SEQUENCE [LARGE SCALE GENOMIC DNA]</scope>
    <source>
        <strain evidence="2 3">JCM 6924</strain>
    </source>
</reference>
<evidence type="ECO:0000313" key="2">
    <source>
        <dbReference type="EMBL" id="GAA2557657.1"/>
    </source>
</evidence>
<evidence type="ECO:0000259" key="1">
    <source>
        <dbReference type="Pfam" id="PF04851"/>
    </source>
</evidence>
<evidence type="ECO:0000313" key="3">
    <source>
        <dbReference type="Proteomes" id="UP001501095"/>
    </source>
</evidence>
<gene>
    <name evidence="2" type="ORF">GCM10010423_69190</name>
</gene>
<dbReference type="Proteomes" id="UP001501095">
    <property type="component" value="Unassembled WGS sequence"/>
</dbReference>
<protein>
    <recommendedName>
        <fullName evidence="1">Helicase/UvrB N-terminal domain-containing protein</fullName>
    </recommendedName>
</protein>
<dbReference type="SUPFAM" id="SSF52540">
    <property type="entry name" value="P-loop containing nucleoside triphosphate hydrolases"/>
    <property type="match status" value="1"/>
</dbReference>
<proteinExistence type="predicted"/>
<sequence>MSAIQLKEHQVDQKAAFRKWVGFPARSSVPPEGARGTIVSATGSGKTITAAACALECFPGGRILVTVPTLDLLVQTAQAWRLVGHRAPMVAVCSLENDPVLNELGVRTTTNPIQLALWAGKGPVVVFATYPRWWTARTSTHLRGSGGFAGRWRPLWRAETGSTASAWLRSTSRSWMRRTEPPVILVVRGRRSTTTPVSRRTSGST</sequence>
<dbReference type="InterPro" id="IPR027417">
    <property type="entry name" value="P-loop_NTPase"/>
</dbReference>
<dbReference type="InterPro" id="IPR006935">
    <property type="entry name" value="Helicase/UvrB_N"/>
</dbReference>
<accession>A0ABN3P2E1</accession>
<dbReference type="EMBL" id="BAAATM010000026">
    <property type="protein sequence ID" value="GAA2557657.1"/>
    <property type="molecule type" value="Genomic_DNA"/>
</dbReference>
<name>A0ABN3P2E1_9ACTN</name>
<dbReference type="Gene3D" id="3.40.50.300">
    <property type="entry name" value="P-loop containing nucleotide triphosphate hydrolases"/>
    <property type="match status" value="1"/>
</dbReference>
<dbReference type="Pfam" id="PF04851">
    <property type="entry name" value="ResIII"/>
    <property type="match status" value="1"/>
</dbReference>
<feature type="domain" description="Helicase/UvrB N-terminal" evidence="1">
    <location>
        <begin position="13"/>
        <end position="87"/>
    </location>
</feature>
<organism evidence="2 3">
    <name type="scientific">Streptomyces levis</name>
    <dbReference type="NCBI Taxonomy" id="285566"/>
    <lineage>
        <taxon>Bacteria</taxon>
        <taxon>Bacillati</taxon>
        <taxon>Actinomycetota</taxon>
        <taxon>Actinomycetes</taxon>
        <taxon>Kitasatosporales</taxon>
        <taxon>Streptomycetaceae</taxon>
        <taxon>Streptomyces</taxon>
    </lineage>
</organism>